<accession>A0A914WN51</accession>
<sequence length="264" mass="29732">MDVVKGRLIKSAPADSRPKKWTPLAAIPTPPLVRSVTGRVASVALKATMRRLRRRRWACWRRTGGRGRRRHASRGRLSADTDTRRERERESDRIWPEPRCYRRRWTGRPPFPLVTFCAHFRRSPPRMTAPLVLPTLFRCSHKFGPLPRVCLRAATRAATYRPRRDALSAGTVANAISGLRVQRRLRPIISRLRDHLASAATVLSPFSVATLSPAARVSELSARVAASDHLPAYRDGMRQTAHIEPKSIFTSPALRKGSVCGCNR</sequence>
<protein>
    <submittedName>
        <fullName evidence="3">Uncharacterized protein</fullName>
    </submittedName>
</protein>
<reference evidence="3" key="1">
    <citation type="submission" date="2022-11" db="UniProtKB">
        <authorList>
            <consortium name="WormBaseParasite"/>
        </authorList>
    </citation>
    <scope>IDENTIFICATION</scope>
</reference>
<proteinExistence type="predicted"/>
<feature type="compositionally biased region" description="Basic residues" evidence="1">
    <location>
        <begin position="64"/>
        <end position="74"/>
    </location>
</feature>
<evidence type="ECO:0000313" key="2">
    <source>
        <dbReference type="Proteomes" id="UP000887566"/>
    </source>
</evidence>
<feature type="region of interest" description="Disordered" evidence="1">
    <location>
        <begin position="1"/>
        <end position="22"/>
    </location>
</feature>
<feature type="compositionally biased region" description="Basic and acidic residues" evidence="1">
    <location>
        <begin position="77"/>
        <end position="91"/>
    </location>
</feature>
<evidence type="ECO:0000313" key="3">
    <source>
        <dbReference type="WBParaSite" id="PSAMB.scaffold4687size13852.g24948.t1"/>
    </source>
</evidence>
<name>A0A914WN51_9BILA</name>
<dbReference type="WBParaSite" id="PSAMB.scaffold4687size13852.g24948.t1">
    <property type="protein sequence ID" value="PSAMB.scaffold4687size13852.g24948.t1"/>
    <property type="gene ID" value="PSAMB.scaffold4687size13852.g24948"/>
</dbReference>
<feature type="region of interest" description="Disordered" evidence="1">
    <location>
        <begin position="64"/>
        <end position="91"/>
    </location>
</feature>
<evidence type="ECO:0000256" key="1">
    <source>
        <dbReference type="SAM" id="MobiDB-lite"/>
    </source>
</evidence>
<dbReference type="Proteomes" id="UP000887566">
    <property type="component" value="Unplaced"/>
</dbReference>
<dbReference type="AlphaFoldDB" id="A0A914WN51"/>
<organism evidence="2 3">
    <name type="scientific">Plectus sambesii</name>
    <dbReference type="NCBI Taxonomy" id="2011161"/>
    <lineage>
        <taxon>Eukaryota</taxon>
        <taxon>Metazoa</taxon>
        <taxon>Ecdysozoa</taxon>
        <taxon>Nematoda</taxon>
        <taxon>Chromadorea</taxon>
        <taxon>Plectida</taxon>
        <taxon>Plectina</taxon>
        <taxon>Plectoidea</taxon>
        <taxon>Plectidae</taxon>
        <taxon>Plectus</taxon>
    </lineage>
</organism>
<keyword evidence="2" id="KW-1185">Reference proteome</keyword>